<dbReference type="EMBL" id="CP072943">
    <property type="protein sequence ID" value="QTX31574.1"/>
    <property type="molecule type" value="Genomic_DNA"/>
</dbReference>
<dbReference type="KEGG" id="aram:KAR29_09380"/>
<dbReference type="Proteomes" id="UP000671879">
    <property type="component" value="Chromosome"/>
</dbReference>
<organism evidence="1 2">
    <name type="scientific">Aminithiophilus ramosus</name>
    <dbReference type="NCBI Taxonomy" id="3029084"/>
    <lineage>
        <taxon>Bacteria</taxon>
        <taxon>Thermotogati</taxon>
        <taxon>Synergistota</taxon>
        <taxon>Synergistia</taxon>
        <taxon>Synergistales</taxon>
        <taxon>Aminithiophilaceae</taxon>
        <taxon>Aminithiophilus</taxon>
    </lineage>
</organism>
<keyword evidence="2" id="KW-1185">Reference proteome</keyword>
<gene>
    <name evidence="1" type="ORF">KAR29_09380</name>
</gene>
<dbReference type="AlphaFoldDB" id="A0A9Q7ABK4"/>
<reference evidence="2" key="1">
    <citation type="submission" date="2021-04" db="EMBL/GenBank/DDBJ databases">
        <title>A novel Synergistetes isolate from a pyrite-forming mixed culture.</title>
        <authorList>
            <person name="Bunk B."/>
            <person name="Sproer C."/>
            <person name="Spring S."/>
            <person name="Pester M."/>
        </authorList>
    </citation>
    <scope>NUCLEOTIDE SEQUENCE [LARGE SCALE GENOMIC DNA]</scope>
    <source>
        <strain evidence="2">J.5.4.2-T.3.5.2</strain>
    </source>
</reference>
<evidence type="ECO:0000313" key="1">
    <source>
        <dbReference type="EMBL" id="QTX31574.1"/>
    </source>
</evidence>
<proteinExistence type="predicted"/>
<name>A0A9Q7ABK4_9BACT</name>
<protein>
    <submittedName>
        <fullName evidence="1">Uncharacterized protein</fullName>
    </submittedName>
</protein>
<dbReference type="RefSeq" id="WP_274372740.1">
    <property type="nucleotide sequence ID" value="NZ_CP072943.1"/>
</dbReference>
<sequence>MASSVHDALIRYDNYFIRVADRAEPVSDNDRGPVLRKPVERLLDIAFTHWPQLSRIFKKVSIYQLGSLWLDILPPSSPVALGQGIGPDGADPERGRVEEEAFVIKNGLEEARVW</sequence>
<evidence type="ECO:0000313" key="2">
    <source>
        <dbReference type="Proteomes" id="UP000671879"/>
    </source>
</evidence>
<accession>A0A9Q7ABK4</accession>